<dbReference type="Gene3D" id="1.10.150.50">
    <property type="entry name" value="Transcription Factor, Ets-1"/>
    <property type="match status" value="3"/>
</dbReference>
<dbReference type="CDD" id="cd09568">
    <property type="entry name" value="SAM_liprin-alpha1_2_3_4_repeat3"/>
    <property type="match status" value="1"/>
</dbReference>
<evidence type="ECO:0000256" key="1">
    <source>
        <dbReference type="ARBA" id="ARBA00007026"/>
    </source>
</evidence>
<dbReference type="PANTHER" id="PTHR12587:SF20">
    <property type="entry name" value="LIPRIN-ALPHA, ISOFORM E"/>
    <property type="match status" value="1"/>
</dbReference>
<dbReference type="RefSeq" id="XP_033156123.1">
    <property type="nucleotide sequence ID" value="XM_033300232.1"/>
</dbReference>
<gene>
    <name evidence="8" type="primary">LOC117138250</name>
</gene>
<organism evidence="7 8">
    <name type="scientific">Drosophila mauritiana</name>
    <name type="common">Fruit fly</name>
    <dbReference type="NCBI Taxonomy" id="7226"/>
    <lineage>
        <taxon>Eukaryota</taxon>
        <taxon>Metazoa</taxon>
        <taxon>Ecdysozoa</taxon>
        <taxon>Arthropoda</taxon>
        <taxon>Hexapoda</taxon>
        <taxon>Insecta</taxon>
        <taxon>Pterygota</taxon>
        <taxon>Neoptera</taxon>
        <taxon>Endopterygota</taxon>
        <taxon>Diptera</taxon>
        <taxon>Brachycera</taxon>
        <taxon>Muscomorpha</taxon>
        <taxon>Ephydroidea</taxon>
        <taxon>Drosophilidae</taxon>
        <taxon>Drosophila</taxon>
        <taxon>Sophophora</taxon>
    </lineage>
</organism>
<dbReference type="SUPFAM" id="SSF47769">
    <property type="entry name" value="SAM/Pointed domain"/>
    <property type="match status" value="3"/>
</dbReference>
<dbReference type="InterPro" id="IPR037621">
    <property type="entry name" value="LIP-1_SAM_2"/>
</dbReference>
<dbReference type="Pfam" id="PF00536">
    <property type="entry name" value="SAM_1"/>
    <property type="match status" value="1"/>
</dbReference>
<dbReference type="InterPro" id="IPR013761">
    <property type="entry name" value="SAM/pointed_sf"/>
</dbReference>
<dbReference type="CDD" id="cd09565">
    <property type="entry name" value="SAM_liprin-alpha1_2_3_4_repeat2"/>
    <property type="match status" value="1"/>
</dbReference>
<protein>
    <submittedName>
        <fullName evidence="8">Liprin-alpha-1 isoform X3</fullName>
    </submittedName>
</protein>
<evidence type="ECO:0000256" key="3">
    <source>
        <dbReference type="ARBA" id="ARBA00023054"/>
    </source>
</evidence>
<feature type="coiled-coil region" evidence="4">
    <location>
        <begin position="595"/>
        <end position="636"/>
    </location>
</feature>
<evidence type="ECO:0000313" key="8">
    <source>
        <dbReference type="RefSeq" id="XP_033156123.1"/>
    </source>
</evidence>
<dbReference type="GO" id="GO:0050808">
    <property type="term" value="P:synapse organization"/>
    <property type="evidence" value="ECO:0007669"/>
    <property type="project" value="TreeGrafter"/>
</dbReference>
<feature type="compositionally biased region" description="Polar residues" evidence="5">
    <location>
        <begin position="499"/>
        <end position="521"/>
    </location>
</feature>
<dbReference type="CDD" id="cd09562">
    <property type="entry name" value="SAM_liprin-alpha1_2_3_4_repeat1"/>
    <property type="match status" value="1"/>
</dbReference>
<evidence type="ECO:0000313" key="7">
    <source>
        <dbReference type="Proteomes" id="UP000515162"/>
    </source>
</evidence>
<dbReference type="AlphaFoldDB" id="A0A6P8JJZ1"/>
<feature type="domain" description="SAM" evidence="6">
    <location>
        <begin position="995"/>
        <end position="1051"/>
    </location>
</feature>
<dbReference type="InterPro" id="IPR037622">
    <property type="entry name" value="LIP-1_SAM_3"/>
</dbReference>
<dbReference type="FunFam" id="1.10.150.50:FF:000004">
    <property type="entry name" value="PTPRF interacting protein alpha 1"/>
    <property type="match status" value="1"/>
</dbReference>
<feature type="domain" description="SAM" evidence="6">
    <location>
        <begin position="902"/>
        <end position="968"/>
    </location>
</feature>
<feature type="coiled-coil region" evidence="4">
    <location>
        <begin position="35"/>
        <end position="112"/>
    </location>
</feature>
<evidence type="ECO:0000256" key="2">
    <source>
        <dbReference type="ARBA" id="ARBA00022737"/>
    </source>
</evidence>
<feature type="coiled-coil region" evidence="4">
    <location>
        <begin position="266"/>
        <end position="404"/>
    </location>
</feature>
<dbReference type="CTD" id="249072"/>
<dbReference type="PANTHER" id="PTHR12587">
    <property type="entry name" value="LAR INTERACTING PROTEIN LIP -RELATED PROTEIN"/>
    <property type="match status" value="1"/>
</dbReference>
<feature type="coiled-coil region" evidence="4">
    <location>
        <begin position="177"/>
        <end position="204"/>
    </location>
</feature>
<feature type="domain" description="SAM" evidence="6">
    <location>
        <begin position="1075"/>
        <end position="1144"/>
    </location>
</feature>
<feature type="coiled-coil region" evidence="4">
    <location>
        <begin position="430"/>
        <end position="485"/>
    </location>
</feature>
<reference evidence="8" key="1">
    <citation type="submission" date="2025-08" db="UniProtKB">
        <authorList>
            <consortium name="RefSeq"/>
        </authorList>
    </citation>
    <scope>IDENTIFICATION</scope>
    <source>
        <strain evidence="8">Mau12</strain>
        <tissue evidence="8">Whole Body</tissue>
    </source>
</reference>
<dbReference type="PROSITE" id="PS50105">
    <property type="entry name" value="SAM_DOMAIN"/>
    <property type="match status" value="3"/>
</dbReference>
<comment type="similarity">
    <text evidence="1">Belongs to the liprin family. Liprin-alpha subfamily.</text>
</comment>
<dbReference type="Proteomes" id="UP000515162">
    <property type="component" value="Chromosome 2L"/>
</dbReference>
<dbReference type="InterPro" id="IPR057892">
    <property type="entry name" value="LIP-1_CC2"/>
</dbReference>
<dbReference type="SMART" id="SM00454">
    <property type="entry name" value="SAM"/>
    <property type="match status" value="3"/>
</dbReference>
<evidence type="ECO:0000256" key="5">
    <source>
        <dbReference type="SAM" id="MobiDB-lite"/>
    </source>
</evidence>
<dbReference type="GO" id="GO:0048786">
    <property type="term" value="C:presynaptic active zone"/>
    <property type="evidence" value="ECO:0007669"/>
    <property type="project" value="TreeGrafter"/>
</dbReference>
<dbReference type="GeneID" id="117138250"/>
<feature type="compositionally biased region" description="Polar residues" evidence="5">
    <location>
        <begin position="650"/>
        <end position="662"/>
    </location>
</feature>
<sequence length="1158" mass="129865">MWNMMCDVMPTISEDSISQRSSQFSGEDANFEQLMVSMLDERDKLMDSLREAQERLNETENKLRDVEKERDSLQRQINANLPQEFATLTKELTQARETLLERDEEIGELKAERNNTRLLLEHLECLVSRHERSLRMTVVKRQAAAQSGVSSEVEVLKALKSLFEHHKALDEKVRERLRLSIEKNNMMEEELSSAKEELAQYKAGVVPAGVGSGSGAGSAATTAGGGGAENGLKEKMAGVGGSGGVNGEANELNDYAAKTHELQTIIEKQTSELSQWQRRVSDLNNKISELEENMSRVQKEHCKAQDQCSKLQRDLRENVAQKEDQEERITTLEKRYLNAQRESTSLHDLNEKLEQELRHKEAQLKAQERHGSAEDRIRGLETNLDEKTNEVVRLNQRLKMNEEHNLRLSSTVDKLLSESNERLQVHLKERMHALDEKNALTQELEKARKVAEELHHEKSEIMKELSKTRLEIENFKRQLLQQEIAYNIQQTEALTRSLSPSSVVDPSGAFSRSNSHASFETHSLRRQSKQRLSEENALVRSMAEQEWEKLQQAAHAQQQAYELASAADCDDSDVLYAAATDMMSPSGHTDAQTLAMMLQEQLDAINNEIRLIQEEKQSTEARAEELESRVGSLEHVNLLARGRSMDRQSPPMSGRSTPNSPQRDFMQKYHTLNLPVLSSDASREELHGGMSTTGDSSSGGAASPLTARSMRLERVAQALAHSQEELRRRSIGLNPNASMPPNHTGGHMQLSSHSYGLSPLSSRYGSQESLRHYNTMGSMSMLQTPTSGVSREAAAAAVQKKKGIKSSLGRFFSKKEKVKGVKDTLPDGSPSMMSIGNLSIGLSEVDSNYDAMSMTGGMMPRIASSQGSKISSVDYGRQKKEHDYRNDLLGEAMKAGTPFALWNGPTIVAWLELWVGMPAWYVAACRANVKSGAIMSALSDTEIQREIGISNPLHRLKLRLAIQEMVSLTSPSAPQTSRTTLAFGDMNHEWIGNYWLPGLGLPQYRTTFMECLVDARMLDHLTKKDLRGQLKMVDSFHRTSLQYGISMLKRLNYDRTELEHRRKMSENGLCDVLVWSNERVIRWVGSIGLKEYANNLLESGVHGGLMALDEGFDANAMGLALQIPTQNAQARQILDTEFNNLLQIATDRRPENEQRSAS</sequence>
<keyword evidence="3 4" id="KW-0175">Coiled coil</keyword>
<feature type="compositionally biased region" description="Low complexity" evidence="5">
    <location>
        <begin position="688"/>
        <end position="703"/>
    </location>
</feature>
<accession>A0A6P8JJZ1</accession>
<proteinExistence type="inferred from homology"/>
<feature type="region of interest" description="Disordered" evidence="5">
    <location>
        <begin position="499"/>
        <end position="531"/>
    </location>
</feature>
<feature type="region of interest" description="Disordered" evidence="5">
    <location>
        <begin position="643"/>
        <end position="663"/>
    </location>
</feature>
<dbReference type="FunFam" id="1.10.150.50:FF:000002">
    <property type="entry name" value="PTPRF interacting protein alpha 1"/>
    <property type="match status" value="1"/>
</dbReference>
<dbReference type="InterPro" id="IPR029515">
    <property type="entry name" value="Liprin"/>
</dbReference>
<name>A0A6P8JJZ1_DROMA</name>
<dbReference type="Pfam" id="PF07647">
    <property type="entry name" value="SAM_2"/>
    <property type="match status" value="1"/>
</dbReference>
<evidence type="ECO:0000256" key="4">
    <source>
        <dbReference type="SAM" id="Coils"/>
    </source>
</evidence>
<feature type="region of interest" description="Disordered" evidence="5">
    <location>
        <begin position="682"/>
        <end position="703"/>
    </location>
</feature>
<evidence type="ECO:0000259" key="6">
    <source>
        <dbReference type="PROSITE" id="PS50105"/>
    </source>
</evidence>
<keyword evidence="7" id="KW-1185">Reference proteome</keyword>
<keyword evidence="2" id="KW-0677">Repeat</keyword>
<dbReference type="InterPro" id="IPR001660">
    <property type="entry name" value="SAM"/>
</dbReference>
<dbReference type="Pfam" id="PF25526">
    <property type="entry name" value="LIP-1"/>
    <property type="match status" value="1"/>
</dbReference>
<dbReference type="InterPro" id="IPR037620">
    <property type="entry name" value="LIP-1_SAM_1"/>
</dbReference>
<dbReference type="GO" id="GO:0005737">
    <property type="term" value="C:cytoplasm"/>
    <property type="evidence" value="ECO:0007669"/>
    <property type="project" value="UniProtKB-ARBA"/>
</dbReference>